<dbReference type="InterPro" id="IPR036388">
    <property type="entry name" value="WH-like_DNA-bd_sf"/>
</dbReference>
<dbReference type="Pfam" id="PF00455">
    <property type="entry name" value="DeoRC"/>
    <property type="match status" value="1"/>
</dbReference>
<dbReference type="PROSITE" id="PS00894">
    <property type="entry name" value="HTH_DEOR_1"/>
    <property type="match status" value="1"/>
</dbReference>
<dbReference type="Proteomes" id="UP001597351">
    <property type="component" value="Unassembled WGS sequence"/>
</dbReference>
<organism evidence="5 6">
    <name type="scientific">Nocardioides aestuarii</name>
    <dbReference type="NCBI Taxonomy" id="252231"/>
    <lineage>
        <taxon>Bacteria</taxon>
        <taxon>Bacillati</taxon>
        <taxon>Actinomycetota</taxon>
        <taxon>Actinomycetes</taxon>
        <taxon>Propionibacteriales</taxon>
        <taxon>Nocardioidaceae</taxon>
        <taxon>Nocardioides</taxon>
    </lineage>
</organism>
<dbReference type="RefSeq" id="WP_343918812.1">
    <property type="nucleotide sequence ID" value="NZ_BAAAJT010000002.1"/>
</dbReference>
<protein>
    <submittedName>
        <fullName evidence="5">DeoR/GlpR family DNA-binding transcription regulator</fullName>
    </submittedName>
</protein>
<dbReference type="PANTHER" id="PTHR30363:SF44">
    <property type="entry name" value="AGA OPERON TRANSCRIPTIONAL REPRESSOR-RELATED"/>
    <property type="match status" value="1"/>
</dbReference>
<dbReference type="InterPro" id="IPR001034">
    <property type="entry name" value="DeoR_HTH"/>
</dbReference>
<dbReference type="SMART" id="SM00420">
    <property type="entry name" value="HTH_DEOR"/>
    <property type="match status" value="1"/>
</dbReference>
<dbReference type="InterPro" id="IPR036390">
    <property type="entry name" value="WH_DNA-bd_sf"/>
</dbReference>
<dbReference type="InterPro" id="IPR014036">
    <property type="entry name" value="DeoR-like_C"/>
</dbReference>
<proteinExistence type="predicted"/>
<keyword evidence="1" id="KW-0805">Transcription regulation</keyword>
<dbReference type="InterPro" id="IPR037171">
    <property type="entry name" value="NagB/RpiA_transferase-like"/>
</dbReference>
<dbReference type="PROSITE" id="PS51000">
    <property type="entry name" value="HTH_DEOR_2"/>
    <property type="match status" value="1"/>
</dbReference>
<evidence type="ECO:0000256" key="2">
    <source>
        <dbReference type="ARBA" id="ARBA00023125"/>
    </source>
</evidence>
<evidence type="ECO:0000256" key="1">
    <source>
        <dbReference type="ARBA" id="ARBA00023015"/>
    </source>
</evidence>
<keyword evidence="6" id="KW-1185">Reference proteome</keyword>
<evidence type="ECO:0000259" key="4">
    <source>
        <dbReference type="PROSITE" id="PS51000"/>
    </source>
</evidence>
<dbReference type="SMART" id="SM01134">
    <property type="entry name" value="DeoRC"/>
    <property type="match status" value="1"/>
</dbReference>
<accession>A0ABW4TRB3</accession>
<dbReference type="PRINTS" id="PR00037">
    <property type="entry name" value="HTHLACR"/>
</dbReference>
<keyword evidence="2 5" id="KW-0238">DNA-binding</keyword>
<dbReference type="SUPFAM" id="SSF100950">
    <property type="entry name" value="NagB/RpiA/CoA transferase-like"/>
    <property type="match status" value="1"/>
</dbReference>
<dbReference type="EMBL" id="JBHUGD010000003">
    <property type="protein sequence ID" value="MFD1947591.1"/>
    <property type="molecule type" value="Genomic_DNA"/>
</dbReference>
<gene>
    <name evidence="5" type="ORF">ACFSDE_12380</name>
</gene>
<reference evidence="6" key="1">
    <citation type="journal article" date="2019" name="Int. J. Syst. Evol. Microbiol.">
        <title>The Global Catalogue of Microorganisms (GCM) 10K type strain sequencing project: providing services to taxonomists for standard genome sequencing and annotation.</title>
        <authorList>
            <consortium name="The Broad Institute Genomics Platform"/>
            <consortium name="The Broad Institute Genome Sequencing Center for Infectious Disease"/>
            <person name="Wu L."/>
            <person name="Ma J."/>
        </authorList>
    </citation>
    <scope>NUCLEOTIDE SEQUENCE [LARGE SCALE GENOMIC DNA]</scope>
    <source>
        <strain evidence="6">CGMCC 1.12477</strain>
    </source>
</reference>
<dbReference type="SUPFAM" id="SSF46785">
    <property type="entry name" value="Winged helix' DNA-binding domain"/>
    <property type="match status" value="1"/>
</dbReference>
<sequence length="265" mass="28000">MQRRSRILGELERDGTVRVSDLVTLLGVSDMTIRRDLQVMHREGLLEKVHGGATVRAEPSSLEPGFEAKSARRLAEKEAIAARAASLVRPGSAIAISAGTTTHALARHLVDVPGLTVVTNSIWVSDVLHRTAQEPVSVLLTGGLRTPSDALVGPVAIAALESLHVDTVFLGVHGMDSRAGLSTPNMLEAETNRAMIRCGRRLVVLADSTKWGVVGLSSMAELSQASVIISDTGMPAQVSAQLAEQCEELVLVSPGEPVPDDAEEA</sequence>
<keyword evidence="3" id="KW-0804">Transcription</keyword>
<feature type="domain" description="HTH deoR-type" evidence="4">
    <location>
        <begin position="1"/>
        <end position="55"/>
    </location>
</feature>
<dbReference type="InterPro" id="IPR018356">
    <property type="entry name" value="Tscrpt_reg_HTH_DeoR_CS"/>
</dbReference>
<comment type="caution">
    <text evidence="5">The sequence shown here is derived from an EMBL/GenBank/DDBJ whole genome shotgun (WGS) entry which is preliminary data.</text>
</comment>
<evidence type="ECO:0000313" key="6">
    <source>
        <dbReference type="Proteomes" id="UP001597351"/>
    </source>
</evidence>
<dbReference type="Gene3D" id="1.10.10.10">
    <property type="entry name" value="Winged helix-like DNA-binding domain superfamily/Winged helix DNA-binding domain"/>
    <property type="match status" value="1"/>
</dbReference>
<dbReference type="InterPro" id="IPR050313">
    <property type="entry name" value="Carb_Metab_HTH_regulators"/>
</dbReference>
<name>A0ABW4TRB3_9ACTN</name>
<dbReference type="GO" id="GO:0003677">
    <property type="term" value="F:DNA binding"/>
    <property type="evidence" value="ECO:0007669"/>
    <property type="project" value="UniProtKB-KW"/>
</dbReference>
<dbReference type="PANTHER" id="PTHR30363">
    <property type="entry name" value="HTH-TYPE TRANSCRIPTIONAL REGULATOR SRLR-RELATED"/>
    <property type="match status" value="1"/>
</dbReference>
<evidence type="ECO:0000256" key="3">
    <source>
        <dbReference type="ARBA" id="ARBA00023163"/>
    </source>
</evidence>
<dbReference type="Pfam" id="PF08220">
    <property type="entry name" value="HTH_DeoR"/>
    <property type="match status" value="1"/>
</dbReference>
<evidence type="ECO:0000313" key="5">
    <source>
        <dbReference type="EMBL" id="MFD1947591.1"/>
    </source>
</evidence>
<dbReference type="Gene3D" id="3.40.50.1360">
    <property type="match status" value="1"/>
</dbReference>